<reference evidence="1 2" key="1">
    <citation type="journal article" date="2018" name="Science">
        <title>The opium poppy genome and morphinan production.</title>
        <authorList>
            <person name="Guo L."/>
            <person name="Winzer T."/>
            <person name="Yang X."/>
            <person name="Li Y."/>
            <person name="Ning Z."/>
            <person name="He Z."/>
            <person name="Teodor R."/>
            <person name="Lu Y."/>
            <person name="Bowser T.A."/>
            <person name="Graham I.A."/>
            <person name="Ye K."/>
        </authorList>
    </citation>
    <scope>NUCLEOTIDE SEQUENCE [LARGE SCALE GENOMIC DNA]</scope>
    <source>
        <strain evidence="2">cv. HN1</strain>
        <tissue evidence="1">Leaves</tissue>
    </source>
</reference>
<organism evidence="1 2">
    <name type="scientific">Papaver somniferum</name>
    <name type="common">Opium poppy</name>
    <dbReference type="NCBI Taxonomy" id="3469"/>
    <lineage>
        <taxon>Eukaryota</taxon>
        <taxon>Viridiplantae</taxon>
        <taxon>Streptophyta</taxon>
        <taxon>Embryophyta</taxon>
        <taxon>Tracheophyta</taxon>
        <taxon>Spermatophyta</taxon>
        <taxon>Magnoliopsida</taxon>
        <taxon>Ranunculales</taxon>
        <taxon>Papaveraceae</taxon>
        <taxon>Papaveroideae</taxon>
        <taxon>Papaver</taxon>
    </lineage>
</organism>
<protein>
    <submittedName>
        <fullName evidence="1">Uncharacterized protein</fullName>
    </submittedName>
</protein>
<name>A0A4Y7L376_PAPSO</name>
<accession>A0A4Y7L376</accession>
<dbReference type="Gramene" id="RZC78645">
    <property type="protein sequence ID" value="RZC78645"/>
    <property type="gene ID" value="C5167_003856"/>
</dbReference>
<evidence type="ECO:0000313" key="2">
    <source>
        <dbReference type="Proteomes" id="UP000316621"/>
    </source>
</evidence>
<dbReference type="Proteomes" id="UP000316621">
    <property type="component" value="Chromosome 9"/>
</dbReference>
<proteinExistence type="predicted"/>
<dbReference type="EMBL" id="CM010723">
    <property type="protein sequence ID" value="RZC78645.1"/>
    <property type="molecule type" value="Genomic_DNA"/>
</dbReference>
<dbReference type="AlphaFoldDB" id="A0A4Y7L376"/>
<gene>
    <name evidence="1" type="ORF">C5167_003856</name>
</gene>
<evidence type="ECO:0000313" key="1">
    <source>
        <dbReference type="EMBL" id="RZC78645.1"/>
    </source>
</evidence>
<keyword evidence="2" id="KW-1185">Reference proteome</keyword>
<sequence length="109" mass="12483">MGSSAKVLQKPTRTLRLEKCIMNAEDNEYPDGVEPSLEFVMTSTDITTTSFRFQMLKLKLGILKLHRIMKGYKSDEKIGGGIYVFSVTLLIKFQFTWIELEPNFQKTVA</sequence>